<dbReference type="GO" id="GO:0008413">
    <property type="term" value="F:8-oxo-7,8-dihydroguanosine triphosphate pyrophosphatase activity"/>
    <property type="evidence" value="ECO:0007669"/>
    <property type="project" value="TreeGrafter"/>
</dbReference>
<evidence type="ECO:0000256" key="4">
    <source>
        <dbReference type="ARBA" id="ARBA00022705"/>
    </source>
</evidence>
<dbReference type="PROSITE" id="PS51462">
    <property type="entry name" value="NUDIX"/>
    <property type="match status" value="1"/>
</dbReference>
<evidence type="ECO:0000256" key="3">
    <source>
        <dbReference type="ARBA" id="ARBA00022457"/>
    </source>
</evidence>
<evidence type="ECO:0000313" key="13">
    <source>
        <dbReference type="EMBL" id="AMM43797.1"/>
    </source>
</evidence>
<evidence type="ECO:0000256" key="2">
    <source>
        <dbReference type="ARBA" id="ARBA00005582"/>
    </source>
</evidence>
<dbReference type="PANTHER" id="PTHR47707">
    <property type="entry name" value="8-OXO-DGTP DIPHOSPHATASE"/>
    <property type="match status" value="1"/>
</dbReference>
<dbReference type="Pfam" id="PF00293">
    <property type="entry name" value="NUDIX"/>
    <property type="match status" value="1"/>
</dbReference>
<evidence type="ECO:0000256" key="7">
    <source>
        <dbReference type="ARBA" id="ARBA00022801"/>
    </source>
</evidence>
<dbReference type="GO" id="GO:0044716">
    <property type="term" value="F:8-oxo-GDP phosphatase activity"/>
    <property type="evidence" value="ECO:0007669"/>
    <property type="project" value="TreeGrafter"/>
</dbReference>
<dbReference type="GO" id="GO:0046872">
    <property type="term" value="F:metal ion binding"/>
    <property type="evidence" value="ECO:0007669"/>
    <property type="project" value="UniProtKB-KW"/>
</dbReference>
<comment type="similarity">
    <text evidence="2">Belongs to the Nudix hydrolase family.</text>
</comment>
<evidence type="ECO:0000256" key="1">
    <source>
        <dbReference type="ARBA" id="ARBA00001946"/>
    </source>
</evidence>
<evidence type="ECO:0000259" key="12">
    <source>
        <dbReference type="PROSITE" id="PS51462"/>
    </source>
</evidence>
<keyword evidence="7 13" id="KW-0378">Hydrolase</keyword>
<dbReference type="InterPro" id="IPR047127">
    <property type="entry name" value="MutT-like"/>
</dbReference>
<proteinExistence type="inferred from homology"/>
<dbReference type="GO" id="GO:0006281">
    <property type="term" value="P:DNA repair"/>
    <property type="evidence" value="ECO:0007669"/>
    <property type="project" value="UniProtKB-KW"/>
</dbReference>
<dbReference type="PROSITE" id="PS00893">
    <property type="entry name" value="NUDIX_BOX"/>
    <property type="match status" value="1"/>
</dbReference>
<reference evidence="14" key="1">
    <citation type="submission" date="2016-01" db="EMBL/GenBank/DDBJ databases">
        <title>Isolation and Characterization of Enterobacteria phage CBB.</title>
        <authorList>
            <person name="Buttimer C.T.H."/>
            <person name="Hendrix H."/>
            <person name="Alexandre H."/>
            <person name="O'Mahony J."/>
            <person name="Lavigne R."/>
            <person name="Coffey A."/>
        </authorList>
    </citation>
    <scope>NUCLEOTIDE SEQUENCE [LARGE SCALE GENOMIC DNA]</scope>
</reference>
<dbReference type="InterPro" id="IPR015797">
    <property type="entry name" value="NUDIX_hydrolase-like_dom_sf"/>
</dbReference>
<organism evidence="13 14">
    <name type="scientific">Pectobacterium phage vB_PcaM_CBB</name>
    <dbReference type="NCBI Taxonomy" id="2772511"/>
    <lineage>
        <taxon>Viruses</taxon>
        <taxon>Duplodnaviria</taxon>
        <taxon>Heunggongvirae</taxon>
        <taxon>Uroviricota</taxon>
        <taxon>Caudoviricetes</taxon>
        <taxon>Mimasvirus</taxon>
        <taxon>Mimasvirus CBB</taxon>
    </lineage>
</organism>
<evidence type="ECO:0000256" key="10">
    <source>
        <dbReference type="ARBA" id="ARBA00035861"/>
    </source>
</evidence>
<dbReference type="Gene3D" id="3.90.79.10">
    <property type="entry name" value="Nucleoside Triphosphate Pyrophosphohydrolase"/>
    <property type="match status" value="1"/>
</dbReference>
<comment type="cofactor">
    <cofactor evidence="1">
        <name>Mg(2+)</name>
        <dbReference type="ChEBI" id="CHEBI:18420"/>
    </cofactor>
</comment>
<keyword evidence="6" id="KW-0227">DNA damage</keyword>
<dbReference type="InterPro" id="IPR000086">
    <property type="entry name" value="NUDIX_hydrolase_dom"/>
</dbReference>
<dbReference type="GO" id="GO:0035539">
    <property type="term" value="F:8-oxo-7,8-dihydrodeoxyguanosine triphosphate pyrophosphatase activity"/>
    <property type="evidence" value="ECO:0007669"/>
    <property type="project" value="UniProtKB-EC"/>
</dbReference>
<protein>
    <recommendedName>
        <fullName evidence="11">8-oxo-dGTP diphosphatase</fullName>
        <ecNumber evidence="11">3.6.1.55</ecNumber>
    </recommendedName>
</protein>
<dbReference type="InterPro" id="IPR020084">
    <property type="entry name" value="NUDIX_hydrolase_CS"/>
</dbReference>
<dbReference type="EMBL" id="KU574722">
    <property type="protein sequence ID" value="AMM43797.1"/>
    <property type="molecule type" value="Genomic_DNA"/>
</dbReference>
<keyword evidence="14" id="KW-1185">Reference proteome</keyword>
<feature type="domain" description="Nudix hydrolase" evidence="12">
    <location>
        <begin position="1"/>
        <end position="131"/>
    </location>
</feature>
<comment type="catalytic activity">
    <reaction evidence="10">
        <text>8-oxo-dGTP + H2O = 8-oxo-dGMP + diphosphate + H(+)</text>
        <dbReference type="Rhea" id="RHEA:31575"/>
        <dbReference type="ChEBI" id="CHEBI:15377"/>
        <dbReference type="ChEBI" id="CHEBI:15378"/>
        <dbReference type="ChEBI" id="CHEBI:33019"/>
        <dbReference type="ChEBI" id="CHEBI:63224"/>
        <dbReference type="ChEBI" id="CHEBI:77896"/>
        <dbReference type="EC" id="3.6.1.55"/>
    </reaction>
</comment>
<evidence type="ECO:0000256" key="9">
    <source>
        <dbReference type="ARBA" id="ARBA00023204"/>
    </source>
</evidence>
<evidence type="ECO:0000256" key="11">
    <source>
        <dbReference type="ARBA" id="ARBA00038905"/>
    </source>
</evidence>
<dbReference type="PANTHER" id="PTHR47707:SF1">
    <property type="entry name" value="NUDIX HYDROLASE FAMILY PROTEIN"/>
    <property type="match status" value="1"/>
</dbReference>
<dbReference type="GO" id="GO:0044715">
    <property type="term" value="F:8-oxo-dGDP phosphatase activity"/>
    <property type="evidence" value="ECO:0007669"/>
    <property type="project" value="TreeGrafter"/>
</dbReference>
<keyword evidence="9" id="KW-0234">DNA repair</keyword>
<evidence type="ECO:0000256" key="6">
    <source>
        <dbReference type="ARBA" id="ARBA00022763"/>
    </source>
</evidence>
<dbReference type="EC" id="3.6.1.55" evidence="11"/>
<dbReference type="GO" id="GO:0006260">
    <property type="term" value="P:DNA replication"/>
    <property type="evidence" value="ECO:0007669"/>
    <property type="project" value="UniProtKB-KW"/>
</dbReference>
<evidence type="ECO:0000256" key="5">
    <source>
        <dbReference type="ARBA" id="ARBA00022723"/>
    </source>
</evidence>
<name>A0A1L2CUW8_9CAUD</name>
<gene>
    <name evidence="13" type="ORF">CBB_232</name>
</gene>
<keyword evidence="3" id="KW-0515">Mutator protein</keyword>
<keyword evidence="8" id="KW-0460">Magnesium</keyword>
<dbReference type="Proteomes" id="UP000223891">
    <property type="component" value="Segment"/>
</dbReference>
<evidence type="ECO:0000313" key="14">
    <source>
        <dbReference type="Proteomes" id="UP000223891"/>
    </source>
</evidence>
<dbReference type="SUPFAM" id="SSF55811">
    <property type="entry name" value="Nudix"/>
    <property type="match status" value="1"/>
</dbReference>
<evidence type="ECO:0000256" key="8">
    <source>
        <dbReference type="ARBA" id="ARBA00022842"/>
    </source>
</evidence>
<keyword evidence="5" id="KW-0479">Metal-binding</keyword>
<accession>A0A1L2CUW8</accession>
<sequence>MTNEAVGAIFLSKRTGRMMLNLRSETVTYSNNWGFVGGKIENDETAIEALYREIAEELGDSVPPIEDIIPFDVFCTKNEKFRYYSFIVVVPDEFIPELNDESAGYSWVKIGNWPKPLHPGAKSTLYNTNIVTDFNSLWESIKNGRPFENSLPYHF</sequence>
<keyword evidence="4" id="KW-0235">DNA replication</keyword>